<name>A0AAJ7UJG8_PETMA</name>
<dbReference type="PANTHER" id="PTHR13142">
    <property type="entry name" value="INNER CENTROMERE PROTEIN"/>
    <property type="match status" value="1"/>
</dbReference>
<evidence type="ECO:0000256" key="3">
    <source>
        <dbReference type="ARBA" id="ARBA00010042"/>
    </source>
</evidence>
<feature type="domain" description="Inner centromere protein ARK-binding" evidence="9">
    <location>
        <begin position="39"/>
        <end position="95"/>
    </location>
</feature>
<gene>
    <name evidence="11" type="primary">LOC116957664</name>
</gene>
<evidence type="ECO:0000256" key="4">
    <source>
        <dbReference type="ARBA" id="ARBA00022490"/>
    </source>
</evidence>
<feature type="compositionally biased region" description="Low complexity" evidence="8">
    <location>
        <begin position="1"/>
        <end position="24"/>
    </location>
</feature>
<dbReference type="Pfam" id="PF03941">
    <property type="entry name" value="INCENP_ARK-bind"/>
    <property type="match status" value="1"/>
</dbReference>
<dbReference type="PANTHER" id="PTHR13142:SF1">
    <property type="entry name" value="INNER CENTROMERE PROTEIN"/>
    <property type="match status" value="1"/>
</dbReference>
<dbReference type="GO" id="GO:0051257">
    <property type="term" value="P:meiotic spindle midzone assembly"/>
    <property type="evidence" value="ECO:0007669"/>
    <property type="project" value="TreeGrafter"/>
</dbReference>
<dbReference type="GO" id="GO:0032133">
    <property type="term" value="C:chromosome passenger complex"/>
    <property type="evidence" value="ECO:0007669"/>
    <property type="project" value="TreeGrafter"/>
</dbReference>
<evidence type="ECO:0000256" key="7">
    <source>
        <dbReference type="ARBA" id="ARBA00023242"/>
    </source>
</evidence>
<dbReference type="GO" id="GO:0030496">
    <property type="term" value="C:midbody"/>
    <property type="evidence" value="ECO:0007669"/>
    <property type="project" value="TreeGrafter"/>
</dbReference>
<dbReference type="Proteomes" id="UP001318040">
    <property type="component" value="Chromosome 80"/>
</dbReference>
<evidence type="ECO:0000313" key="10">
    <source>
        <dbReference type="Proteomes" id="UP001318040"/>
    </source>
</evidence>
<sequence>MILNSTPPGTAAARTPRTTMMTTMKQQPRAKSLETYGMDQNSDDSTDDESKPRKPIPSWAREAQLMEALRGQYRAPPDLDVLFGAIPAPMLEEIFNQRKTHYLKRTSSAVWHSPPLAAGDAAGITGGVSSSSKFAPAFNATTAQGYGGRLANVFGKKH</sequence>
<keyword evidence="5" id="KW-0159">Chromosome partition</keyword>
<dbReference type="GO" id="GO:0000281">
    <property type="term" value="P:mitotic cytokinesis"/>
    <property type="evidence" value="ECO:0007669"/>
    <property type="project" value="TreeGrafter"/>
</dbReference>
<evidence type="ECO:0000256" key="6">
    <source>
        <dbReference type="ARBA" id="ARBA00023212"/>
    </source>
</evidence>
<dbReference type="AlphaFoldDB" id="A0AAJ7UJG8"/>
<proteinExistence type="inferred from homology"/>
<dbReference type="GO" id="GO:1990385">
    <property type="term" value="C:meiotic spindle midzone"/>
    <property type="evidence" value="ECO:0007669"/>
    <property type="project" value="TreeGrafter"/>
</dbReference>
<evidence type="ECO:0000313" key="11">
    <source>
        <dbReference type="RefSeq" id="XP_032835863.1"/>
    </source>
</evidence>
<feature type="region of interest" description="Disordered" evidence="8">
    <location>
        <begin position="1"/>
        <end position="59"/>
    </location>
</feature>
<keyword evidence="4" id="KW-0963">Cytoplasm</keyword>
<evidence type="ECO:0000256" key="5">
    <source>
        <dbReference type="ARBA" id="ARBA00022829"/>
    </source>
</evidence>
<keyword evidence="6" id="KW-0206">Cytoskeleton</keyword>
<evidence type="ECO:0000259" key="9">
    <source>
        <dbReference type="Pfam" id="PF03941"/>
    </source>
</evidence>
<dbReference type="RefSeq" id="XP_032835863.1">
    <property type="nucleotide sequence ID" value="XM_032979972.1"/>
</dbReference>
<dbReference type="GO" id="GO:0000776">
    <property type="term" value="C:kinetochore"/>
    <property type="evidence" value="ECO:0007669"/>
    <property type="project" value="TreeGrafter"/>
</dbReference>
<accession>A0AAJ7UJG8</accession>
<comment type="subcellular location">
    <subcellularLocation>
        <location evidence="2">Cytoplasm</location>
        <location evidence="2">Cytoskeleton</location>
        <location evidence="2">Spindle</location>
    </subcellularLocation>
    <subcellularLocation>
        <location evidence="1">Nucleus</location>
    </subcellularLocation>
</comment>
<protein>
    <submittedName>
        <fullName evidence="11">Inner centromere protein A-like</fullName>
    </submittedName>
</protein>
<dbReference type="Gene3D" id="6.10.250.2990">
    <property type="match status" value="1"/>
</dbReference>
<keyword evidence="10" id="KW-1185">Reference proteome</keyword>
<comment type="similarity">
    <text evidence="3">Belongs to the INCENP family.</text>
</comment>
<evidence type="ECO:0000256" key="2">
    <source>
        <dbReference type="ARBA" id="ARBA00004186"/>
    </source>
</evidence>
<reference evidence="11" key="1">
    <citation type="submission" date="2025-08" db="UniProtKB">
        <authorList>
            <consortium name="RefSeq"/>
        </authorList>
    </citation>
    <scope>IDENTIFICATION</scope>
    <source>
        <tissue evidence="11">Sperm</tissue>
    </source>
</reference>
<dbReference type="InterPro" id="IPR005635">
    <property type="entry name" value="Inner_centromere_prot_ARK-bd"/>
</dbReference>
<organism evidence="10 11">
    <name type="scientific">Petromyzon marinus</name>
    <name type="common">Sea lamprey</name>
    <dbReference type="NCBI Taxonomy" id="7757"/>
    <lineage>
        <taxon>Eukaryota</taxon>
        <taxon>Metazoa</taxon>
        <taxon>Chordata</taxon>
        <taxon>Craniata</taxon>
        <taxon>Vertebrata</taxon>
        <taxon>Cyclostomata</taxon>
        <taxon>Hyperoartia</taxon>
        <taxon>Petromyzontiformes</taxon>
        <taxon>Petromyzontidae</taxon>
        <taxon>Petromyzon</taxon>
    </lineage>
</organism>
<keyword evidence="7" id="KW-0539">Nucleus</keyword>
<dbReference type="KEGG" id="pmrn:116957664"/>
<evidence type="ECO:0000256" key="1">
    <source>
        <dbReference type="ARBA" id="ARBA00004123"/>
    </source>
</evidence>
<dbReference type="GO" id="GO:0005634">
    <property type="term" value="C:nucleus"/>
    <property type="evidence" value="ECO:0007669"/>
    <property type="project" value="UniProtKB-SubCell"/>
</dbReference>
<evidence type="ECO:0000256" key="8">
    <source>
        <dbReference type="SAM" id="MobiDB-lite"/>
    </source>
</evidence>
<dbReference type="GO" id="GO:0051310">
    <property type="term" value="P:metaphase chromosome alignment"/>
    <property type="evidence" value="ECO:0007669"/>
    <property type="project" value="TreeGrafter"/>
</dbReference>